<accession>A0ACB8B1E9</accession>
<comment type="caution">
    <text evidence="1">The sequence shown here is derived from an EMBL/GenBank/DDBJ whole genome shotgun (WGS) entry which is preliminary data.</text>
</comment>
<evidence type="ECO:0000313" key="2">
    <source>
        <dbReference type="Proteomes" id="UP000790709"/>
    </source>
</evidence>
<organism evidence="1 2">
    <name type="scientific">Leucogyrophana mollusca</name>
    <dbReference type="NCBI Taxonomy" id="85980"/>
    <lineage>
        <taxon>Eukaryota</taxon>
        <taxon>Fungi</taxon>
        <taxon>Dikarya</taxon>
        <taxon>Basidiomycota</taxon>
        <taxon>Agaricomycotina</taxon>
        <taxon>Agaricomycetes</taxon>
        <taxon>Agaricomycetidae</taxon>
        <taxon>Boletales</taxon>
        <taxon>Boletales incertae sedis</taxon>
        <taxon>Leucogyrophana</taxon>
    </lineage>
</organism>
<dbReference type="EMBL" id="MU266668">
    <property type="protein sequence ID" value="KAH7919355.1"/>
    <property type="molecule type" value="Genomic_DNA"/>
</dbReference>
<name>A0ACB8B1E9_9AGAM</name>
<evidence type="ECO:0000313" key="1">
    <source>
        <dbReference type="EMBL" id="KAH7919355.1"/>
    </source>
</evidence>
<reference evidence="1" key="1">
    <citation type="journal article" date="2021" name="New Phytol.">
        <title>Evolutionary innovations through gain and loss of genes in the ectomycorrhizal Boletales.</title>
        <authorList>
            <person name="Wu G."/>
            <person name="Miyauchi S."/>
            <person name="Morin E."/>
            <person name="Kuo A."/>
            <person name="Drula E."/>
            <person name="Varga T."/>
            <person name="Kohler A."/>
            <person name="Feng B."/>
            <person name="Cao Y."/>
            <person name="Lipzen A."/>
            <person name="Daum C."/>
            <person name="Hundley H."/>
            <person name="Pangilinan J."/>
            <person name="Johnson J."/>
            <person name="Barry K."/>
            <person name="LaButti K."/>
            <person name="Ng V."/>
            <person name="Ahrendt S."/>
            <person name="Min B."/>
            <person name="Choi I.G."/>
            <person name="Park H."/>
            <person name="Plett J.M."/>
            <person name="Magnuson J."/>
            <person name="Spatafora J.W."/>
            <person name="Nagy L.G."/>
            <person name="Henrissat B."/>
            <person name="Grigoriev I.V."/>
            <person name="Yang Z.L."/>
            <person name="Xu J."/>
            <person name="Martin F.M."/>
        </authorList>
    </citation>
    <scope>NUCLEOTIDE SEQUENCE</scope>
    <source>
        <strain evidence="1">KUC20120723A-06</strain>
    </source>
</reference>
<keyword evidence="2" id="KW-1185">Reference proteome</keyword>
<proteinExistence type="predicted"/>
<gene>
    <name evidence="1" type="ORF">BV22DRAFT_1123334</name>
</gene>
<sequence>MISPRLELALSALKLVLVSQFFRSAVITILAAAQASEYAPVRNVECPATLLRSVQNQTLNAQEQSYITGRETGPIAKAWSDWLGDGQALDYDMTSFKGKLPRIGIALGGGGYRAAQYGAGVLSALDARNSTAKKSGTGGLLQVATYLSASSAGSNNHPGGSWLAGSLILNDWPSIPDLVYGNGGDLPGWMLDLDLIAPDSIDTSDPNNMAFYGDILADVTAKAKSGLDVSATDLWGRMVAYHFLNGTTRSNFYENTSTAHGAGQLWSHVPFLPSYQNFSMPFPIVVTNSQPVGTNVTTVAPLGAVVYEITPFEFGSWDPNLSTMIPTQFSGTRLTGGYPTNNTACVTGFDQASFIMGTSASMFNVLLDGSSDNINDFNSENGDQTGMSYLLQQLSGDAPTRALNVANWPNSFQNLTPSAFGDAASEWLDLIDGGSNGENVPLGNLFVKARELDVVVAIDAGADNATNSWPNGTSPLTASERISSILSTSHQQFPPIPSSPADFISTGVNQRPTFFGCDPAQNPPEYPLVIYLPNSPPLDGDAPATNAPTFQFSYSSLFTAVFLNQAFANTLGGFVPNTTDADPNFGKCLQCAAIDRARYKASPTPSRSDVCTTCFSQYCYSPSNPPSVSELPGRDYNFTDPDPDAYNKVVEFLKTHVGVLVGGILGLLALIGVIIGFIFWWRRRRERKATYSRVDELRDDDEPWRHYDTNSGIYEMPKLSLDS</sequence>
<dbReference type="Proteomes" id="UP000790709">
    <property type="component" value="Unassembled WGS sequence"/>
</dbReference>
<protein>
    <submittedName>
        <fullName evidence="1">Phospholipase B</fullName>
    </submittedName>
</protein>